<feature type="region of interest" description="Disordered" evidence="2">
    <location>
        <begin position="102"/>
        <end position="195"/>
    </location>
</feature>
<dbReference type="GO" id="GO:0006355">
    <property type="term" value="P:regulation of DNA-templated transcription"/>
    <property type="evidence" value="ECO:0007669"/>
    <property type="project" value="InterPro"/>
</dbReference>
<dbReference type="AlphaFoldDB" id="A0A6N2NIJ5"/>
<dbReference type="PANTHER" id="PTHR31662">
    <property type="entry name" value="BNAANNG10740D PROTEIN-RELATED"/>
    <property type="match status" value="1"/>
</dbReference>
<gene>
    <name evidence="4" type="ORF">SVIM_LOCUS465918</name>
</gene>
<feature type="compositionally biased region" description="Basic and acidic residues" evidence="2">
    <location>
        <begin position="174"/>
        <end position="195"/>
    </location>
</feature>
<feature type="compositionally biased region" description="Acidic residues" evidence="2">
    <location>
        <begin position="132"/>
        <end position="142"/>
    </location>
</feature>
<evidence type="ECO:0000313" key="4">
    <source>
        <dbReference type="EMBL" id="VFU61937.1"/>
    </source>
</evidence>
<dbReference type="EMBL" id="CAADRP010002146">
    <property type="protein sequence ID" value="VFU61937.1"/>
    <property type="molecule type" value="Genomic_DNA"/>
</dbReference>
<dbReference type="PANTHER" id="PTHR31662:SF33">
    <property type="entry name" value="DNA-BINDING STOREKEEPER PROTEIN TRANSCRIPTIONAL REGULATOR-LIKE PROTEIN"/>
    <property type="match status" value="1"/>
</dbReference>
<sequence length="421" mass="47374">MNIIEPMMDGPVNKMGLGFDSRQSNGLKCVLVSTAAAERKSALFLKASVEGFETFPSDAPCSAPPANQTIFFYQNHKTISVTLSMAPKRPPPVEDPPCFYLRRGGGGRIFQHKTNPNPPLKITETTTQQSESDTDSESESESDQIVTYTSKPMDQTPPKAASAASKKSRSKPATLEKTRRNGLRNKESEKPEDSKKQLFQRLWTEDDEIALLLGIIDFTEKKGYDPSKDMNAFYDFIKKSLHFDVSMTQLKDKISRLKKKFENHVKGKTGENKTFSKPHDQKGFDLSKSIWAAKGVLKLMGRNESGNTLNNNNKTGNGKQLEASNPELGMDVREEDRVEVEMGRGSSVKSVLKFDSSVSAGRMEDYIVRMGLNFVHGTEKEKMEEEWRKLHVAELELFLKRNELIREQANLMLASFKTEKD</sequence>
<dbReference type="Pfam" id="PF04504">
    <property type="entry name" value="GeBP-like_DBD"/>
    <property type="match status" value="1"/>
</dbReference>
<dbReference type="GO" id="GO:0005634">
    <property type="term" value="C:nucleus"/>
    <property type="evidence" value="ECO:0007669"/>
    <property type="project" value="TreeGrafter"/>
</dbReference>
<organism evidence="4">
    <name type="scientific">Salix viminalis</name>
    <name type="common">Common osier</name>
    <name type="synonym">Basket willow</name>
    <dbReference type="NCBI Taxonomy" id="40686"/>
    <lineage>
        <taxon>Eukaryota</taxon>
        <taxon>Viridiplantae</taxon>
        <taxon>Streptophyta</taxon>
        <taxon>Embryophyta</taxon>
        <taxon>Tracheophyta</taxon>
        <taxon>Spermatophyta</taxon>
        <taxon>Magnoliopsida</taxon>
        <taxon>eudicotyledons</taxon>
        <taxon>Gunneridae</taxon>
        <taxon>Pentapetalae</taxon>
        <taxon>rosids</taxon>
        <taxon>fabids</taxon>
        <taxon>Malpighiales</taxon>
        <taxon>Salicaceae</taxon>
        <taxon>Saliceae</taxon>
        <taxon>Salix</taxon>
    </lineage>
</organism>
<protein>
    <recommendedName>
        <fullName evidence="3">Glabrous enhancer-binding protein-like DBD domain-containing protein</fullName>
    </recommendedName>
</protein>
<feature type="domain" description="Glabrous enhancer-binding protein-like DBD" evidence="3">
    <location>
        <begin position="199"/>
        <end position="291"/>
    </location>
</feature>
<evidence type="ECO:0000259" key="3">
    <source>
        <dbReference type="Pfam" id="PF04504"/>
    </source>
</evidence>
<feature type="compositionally biased region" description="Low complexity" evidence="2">
    <location>
        <begin position="306"/>
        <end position="319"/>
    </location>
</feature>
<dbReference type="InterPro" id="IPR007592">
    <property type="entry name" value="GEBP"/>
</dbReference>
<proteinExistence type="inferred from homology"/>
<comment type="similarity">
    <text evidence="1">Belongs to the GeBP family.</text>
</comment>
<name>A0A6N2NIJ5_SALVM</name>
<reference evidence="4" key="1">
    <citation type="submission" date="2019-03" db="EMBL/GenBank/DDBJ databases">
        <authorList>
            <person name="Mank J."/>
            <person name="Almeida P."/>
        </authorList>
    </citation>
    <scope>NUCLEOTIDE SEQUENCE</scope>
    <source>
        <strain evidence="4">78183</strain>
    </source>
</reference>
<evidence type="ECO:0000256" key="2">
    <source>
        <dbReference type="SAM" id="MobiDB-lite"/>
    </source>
</evidence>
<dbReference type="InterPro" id="IPR053932">
    <property type="entry name" value="GeBP-like_DBD"/>
</dbReference>
<feature type="region of interest" description="Disordered" evidence="2">
    <location>
        <begin position="303"/>
        <end position="324"/>
    </location>
</feature>
<accession>A0A6N2NIJ5</accession>
<evidence type="ECO:0000256" key="1">
    <source>
        <dbReference type="ARBA" id="ARBA00010820"/>
    </source>
</evidence>